<keyword evidence="2" id="KW-0732">Signal</keyword>
<comment type="caution">
    <text evidence="3">The sequence shown here is derived from an EMBL/GenBank/DDBJ whole genome shotgun (WGS) entry which is preliminary data.</text>
</comment>
<dbReference type="RefSeq" id="WP_379527038.1">
    <property type="nucleotide sequence ID" value="NZ_JBHSBI010000003.1"/>
</dbReference>
<accession>A0ABV8G1A9</accession>
<evidence type="ECO:0000313" key="4">
    <source>
        <dbReference type="Proteomes" id="UP001595851"/>
    </source>
</evidence>
<evidence type="ECO:0008006" key="5">
    <source>
        <dbReference type="Google" id="ProtNLM"/>
    </source>
</evidence>
<evidence type="ECO:0000313" key="3">
    <source>
        <dbReference type="EMBL" id="MFC4006889.1"/>
    </source>
</evidence>
<feature type="compositionally biased region" description="Low complexity" evidence="1">
    <location>
        <begin position="25"/>
        <end position="38"/>
    </location>
</feature>
<evidence type="ECO:0000256" key="1">
    <source>
        <dbReference type="SAM" id="MobiDB-lite"/>
    </source>
</evidence>
<dbReference type="Proteomes" id="UP001595851">
    <property type="component" value="Unassembled WGS sequence"/>
</dbReference>
<feature type="signal peptide" evidence="2">
    <location>
        <begin position="1"/>
        <end position="22"/>
    </location>
</feature>
<dbReference type="SUPFAM" id="SSF50969">
    <property type="entry name" value="YVTN repeat-like/Quinoprotein amine dehydrogenase"/>
    <property type="match status" value="1"/>
</dbReference>
<keyword evidence="4" id="KW-1185">Reference proteome</keyword>
<dbReference type="InterPro" id="IPR015943">
    <property type="entry name" value="WD40/YVTN_repeat-like_dom_sf"/>
</dbReference>
<dbReference type="Gene3D" id="2.130.10.10">
    <property type="entry name" value="YVTN repeat-like/Quinoprotein amine dehydrogenase"/>
    <property type="match status" value="2"/>
</dbReference>
<proteinExistence type="predicted"/>
<feature type="chain" id="PRO_5045573560" description="PQQ-binding-like beta-propeller repeat protein" evidence="2">
    <location>
        <begin position="23"/>
        <end position="673"/>
    </location>
</feature>
<name>A0ABV8G1A9_9ACTN</name>
<dbReference type="SUPFAM" id="SSF50998">
    <property type="entry name" value="Quinoprotein alcohol dehydrogenase-like"/>
    <property type="match status" value="1"/>
</dbReference>
<feature type="region of interest" description="Disordered" evidence="1">
    <location>
        <begin position="25"/>
        <end position="46"/>
    </location>
</feature>
<dbReference type="InterPro" id="IPR011047">
    <property type="entry name" value="Quinoprotein_ADH-like_sf"/>
</dbReference>
<dbReference type="EMBL" id="JBHSBI010000003">
    <property type="protein sequence ID" value="MFC4006889.1"/>
    <property type="molecule type" value="Genomic_DNA"/>
</dbReference>
<protein>
    <recommendedName>
        <fullName evidence="5">PQQ-binding-like beta-propeller repeat protein</fullName>
    </recommendedName>
</protein>
<reference evidence="4" key="1">
    <citation type="journal article" date="2019" name="Int. J. Syst. Evol. Microbiol.">
        <title>The Global Catalogue of Microorganisms (GCM) 10K type strain sequencing project: providing services to taxonomists for standard genome sequencing and annotation.</title>
        <authorList>
            <consortium name="The Broad Institute Genomics Platform"/>
            <consortium name="The Broad Institute Genome Sequencing Center for Infectious Disease"/>
            <person name="Wu L."/>
            <person name="Ma J."/>
        </authorList>
    </citation>
    <scope>NUCLEOTIDE SEQUENCE [LARGE SCALE GENOMIC DNA]</scope>
    <source>
        <strain evidence="4">TBRC 1276</strain>
    </source>
</reference>
<dbReference type="InterPro" id="IPR011044">
    <property type="entry name" value="Quino_amine_DH_bsu"/>
</dbReference>
<evidence type="ECO:0000256" key="2">
    <source>
        <dbReference type="SAM" id="SignalP"/>
    </source>
</evidence>
<sequence>MRRTRLRAALIGVALMTGITLAPPGTATAGTVKAPPATSGAEQDLGHPIDSRVLSQDQAQGVDADGKPQAYWVTAGNAEIPAMFQVTDVRSGTVVFRQRLPAGVNSWASTFSASEGAVYFGMTEGRLYKWRPGDEAITSLGVPFAGEGIWRLAAAPDGTIYGGTYPGGKLISYSPATGAFTDHGQVVPGETYGRSLAVDDTHVYFGTQPRARLARFERATGRVTQIPLPAAYGSHEVVYDMTRARDLLLLRVQPSNDLLVYDIAAGAFVDTVPAISGRAISPPDEAGKYVYFRIPAEGVVRYDLDTRTWTKTGWAPNAFPGSWAWADLGSADFPGLSLVMTYYYGRIYVWNPQTGKTRYIGEQDLEGSPNPIQAVGAGPDGAIHVGGFLSPPGMARFDPATGATTLLASAGQVEGFGRFGTHLVYGRYPDGLLLDYDTASPWAYGTNPAPPVTLGAEQDRPQAFATLGDTVAVGSVPKSGRLGGALTLWRPASGEIDVRRDVVPEQSVVSLAAHDGLLYGGTSVNGGYGIDPTATEAKLFVFDPRRGKVTSSAVPVPGAASVNALASDGGRAVWGLADGALFRYDTAARKVTRVKKLFPRESTMYGHDRGIVLSGGRDLYAAMAGSLWHVDRNTWRATRLATAGVAQLAEGGDGNLYYAKGSRLYRWNFAAKS</sequence>
<organism evidence="3 4">
    <name type="scientific">Nonomuraea purpurea</name>
    <dbReference type="NCBI Taxonomy" id="1849276"/>
    <lineage>
        <taxon>Bacteria</taxon>
        <taxon>Bacillati</taxon>
        <taxon>Actinomycetota</taxon>
        <taxon>Actinomycetes</taxon>
        <taxon>Streptosporangiales</taxon>
        <taxon>Streptosporangiaceae</taxon>
        <taxon>Nonomuraea</taxon>
    </lineage>
</organism>
<gene>
    <name evidence="3" type="ORF">ACFOY2_06640</name>
</gene>